<evidence type="ECO:0000313" key="1">
    <source>
        <dbReference type="EMBL" id="GII25229.1"/>
    </source>
</evidence>
<organism evidence="1 2">
    <name type="scientific">Planosporangium mesophilum</name>
    <dbReference type="NCBI Taxonomy" id="689768"/>
    <lineage>
        <taxon>Bacteria</taxon>
        <taxon>Bacillati</taxon>
        <taxon>Actinomycetota</taxon>
        <taxon>Actinomycetes</taxon>
        <taxon>Micromonosporales</taxon>
        <taxon>Micromonosporaceae</taxon>
        <taxon>Planosporangium</taxon>
    </lineage>
</organism>
<dbReference type="InterPro" id="IPR025242">
    <property type="entry name" value="DUF4193"/>
</dbReference>
<dbReference type="Pfam" id="PF13834">
    <property type="entry name" value="DUF4193"/>
    <property type="match status" value="1"/>
</dbReference>
<gene>
    <name evidence="1" type="ORF">Pme01_48260</name>
</gene>
<sequence length="116" mass="12703">MVYGRNPCTVGGEAITVSRTIDYDAPRGPIADLDESDLGTLKVGKDLAQSPGVDVDEVEVADNFQLPGADLFDEELSVPVVPMMSDEFRCSRCFLVHHRSQLARRRDGQDICSECS</sequence>
<evidence type="ECO:0008006" key="3">
    <source>
        <dbReference type="Google" id="ProtNLM"/>
    </source>
</evidence>
<keyword evidence="2" id="KW-1185">Reference proteome</keyword>
<comment type="caution">
    <text evidence="1">The sequence shown here is derived from an EMBL/GenBank/DDBJ whole genome shotgun (WGS) entry which is preliminary data.</text>
</comment>
<evidence type="ECO:0000313" key="2">
    <source>
        <dbReference type="Proteomes" id="UP000599074"/>
    </source>
</evidence>
<protein>
    <recommendedName>
        <fullName evidence="3">DUF4193 domain-containing protein</fullName>
    </recommendedName>
</protein>
<dbReference type="AlphaFoldDB" id="A0A8J3TID3"/>
<name>A0A8J3TID3_9ACTN</name>
<accession>A0A8J3TID3</accession>
<proteinExistence type="predicted"/>
<dbReference type="Proteomes" id="UP000599074">
    <property type="component" value="Unassembled WGS sequence"/>
</dbReference>
<reference evidence="1" key="1">
    <citation type="submission" date="2021-01" db="EMBL/GenBank/DDBJ databases">
        <title>Whole genome shotgun sequence of Planosporangium mesophilum NBRC 109066.</title>
        <authorList>
            <person name="Komaki H."/>
            <person name="Tamura T."/>
        </authorList>
    </citation>
    <scope>NUCLEOTIDE SEQUENCE</scope>
    <source>
        <strain evidence="1">NBRC 109066</strain>
    </source>
</reference>
<dbReference type="EMBL" id="BOON01000048">
    <property type="protein sequence ID" value="GII25229.1"/>
    <property type="molecule type" value="Genomic_DNA"/>
</dbReference>